<proteinExistence type="predicted"/>
<evidence type="ECO:0000313" key="1">
    <source>
        <dbReference type="EMBL" id="MCD7111345.1"/>
    </source>
</evidence>
<dbReference type="RefSeq" id="WP_231816428.1">
    <property type="nucleotide sequence ID" value="NZ_JAJOZR010000015.1"/>
</dbReference>
<comment type="caution">
    <text evidence="1">The sequence shown here is derived from an EMBL/GenBank/DDBJ whole genome shotgun (WGS) entry which is preliminary data.</text>
</comment>
<dbReference type="Pfam" id="PF00221">
    <property type="entry name" value="Lyase_aromatic"/>
    <property type="match status" value="1"/>
</dbReference>
<name>A0A9X1NUC2_9HYPH</name>
<gene>
    <name evidence="1" type="ORF">LRX75_20100</name>
</gene>
<evidence type="ECO:0000313" key="2">
    <source>
        <dbReference type="Proteomes" id="UP001139089"/>
    </source>
</evidence>
<sequence length="504" mass="51800">MAVVLETRLDWRAVARVAHGAPLVLSDAAVARIETAHRIVGALVESGVRAYGITTGVGALADTVVDRPSQSRLSRNIVLSHACGVGPLLDATSVRAIMAAQVANMAHGHSGVRVDVVATLCTFLEKNGIPDIPARGSAGYLTHNAHIALVLIGEGRAQVDGVSLRGADALAALGLAPLVLEAKEGLSLVNGTACSTGLGALALSRAARLLNWADAIAALTLEALGAQMTAFDAEVLALRPSPGLLAVGATLRRRLAGSGLIAAARGRRTQDALSLRAVPHVHGAARDAFDVTATVVDRELASVTDNPAVAGTPEAPRVFSQAHAVAPALAQALDGLSVAIAQLAAMSERRIDRLVNPLVSGLPPFLATDPGAGSGFMIAQYTAAALAAENRRLATPASLDGGLTSGNQEDFLAHPTAAANKLLAILDNAEQILAIEYAAAAQAHDLIAAPFGHGDTPPHTRAPGTEALHRHLRRTIPPYADDRPLGQDLEAARRAMTDIDVDGV</sequence>
<organism evidence="1 2">
    <name type="scientific">Rhizobium quercicola</name>
    <dbReference type="NCBI Taxonomy" id="2901226"/>
    <lineage>
        <taxon>Bacteria</taxon>
        <taxon>Pseudomonadati</taxon>
        <taxon>Pseudomonadota</taxon>
        <taxon>Alphaproteobacteria</taxon>
        <taxon>Hyphomicrobiales</taxon>
        <taxon>Rhizobiaceae</taxon>
        <taxon>Rhizobium/Agrobacterium group</taxon>
        <taxon>Rhizobium</taxon>
    </lineage>
</organism>
<dbReference type="CDD" id="cd00332">
    <property type="entry name" value="PAL-HAL"/>
    <property type="match status" value="1"/>
</dbReference>
<dbReference type="AlphaFoldDB" id="A0A9X1NUC2"/>
<reference evidence="1" key="1">
    <citation type="submission" date="2021-12" db="EMBL/GenBank/DDBJ databases">
        <authorList>
            <person name="Li Y."/>
        </authorList>
    </citation>
    <scope>NUCLEOTIDE SEQUENCE</scope>
    <source>
        <strain evidence="1">DKSPLA3</strain>
    </source>
</reference>
<protein>
    <submittedName>
        <fullName evidence="1">Histidine ammonia-lyase</fullName>
    </submittedName>
</protein>
<dbReference type="InterPro" id="IPR001106">
    <property type="entry name" value="Aromatic_Lyase"/>
</dbReference>
<keyword evidence="2" id="KW-1185">Reference proteome</keyword>
<accession>A0A9X1NUC2</accession>
<dbReference type="EMBL" id="JAJOZR010000015">
    <property type="protein sequence ID" value="MCD7111345.1"/>
    <property type="molecule type" value="Genomic_DNA"/>
</dbReference>
<dbReference type="InterPro" id="IPR024083">
    <property type="entry name" value="Fumarase/histidase_N"/>
</dbReference>
<dbReference type="SUPFAM" id="SSF48557">
    <property type="entry name" value="L-aspartase-like"/>
    <property type="match status" value="1"/>
</dbReference>
<dbReference type="Proteomes" id="UP001139089">
    <property type="component" value="Unassembled WGS sequence"/>
</dbReference>
<dbReference type="Gene3D" id="1.20.200.10">
    <property type="entry name" value="Fumarase/aspartase (Central domain)"/>
    <property type="match status" value="1"/>
</dbReference>
<dbReference type="InterPro" id="IPR008948">
    <property type="entry name" value="L-Aspartase-like"/>
</dbReference>
<dbReference type="PANTHER" id="PTHR10362">
    <property type="entry name" value="HISTIDINE AMMONIA-LYASE"/>
    <property type="match status" value="1"/>
</dbReference>
<dbReference type="Gene3D" id="1.10.275.10">
    <property type="entry name" value="Fumarase/aspartase (N-terminal domain)"/>
    <property type="match status" value="1"/>
</dbReference>
<dbReference type="GO" id="GO:0016841">
    <property type="term" value="F:ammonia-lyase activity"/>
    <property type="evidence" value="ECO:0007669"/>
    <property type="project" value="UniProtKB-ARBA"/>
</dbReference>